<dbReference type="InterPro" id="IPR050508">
    <property type="entry name" value="Methyltransf_Superfamily"/>
</dbReference>
<protein>
    <submittedName>
        <fullName evidence="2">Demethylrebeccamycin-D-glucose O-methyltransferase</fullName>
        <ecNumber evidence="2">2.1.1.164</ecNumber>
    </submittedName>
</protein>
<dbReference type="GO" id="GO:0102082">
    <property type="term" value="F:demethylrebeccamycin--D-glucose O-methyltransferase activity"/>
    <property type="evidence" value="ECO:0007669"/>
    <property type="project" value="UniProtKB-EC"/>
</dbReference>
<reference evidence="2 3" key="1">
    <citation type="submission" date="2016-06" db="EMBL/GenBank/DDBJ databases">
        <title>Genome sequence of endosymbiont of Candidatus Endolucinida thiodiazotropha.</title>
        <authorList>
            <person name="Poehlein A."/>
            <person name="Koenig S."/>
            <person name="Heiden S.E."/>
            <person name="Thuermer A."/>
            <person name="Voget S."/>
            <person name="Daniel R."/>
            <person name="Markert S."/>
            <person name="Gros O."/>
            <person name="Schweder T."/>
        </authorList>
    </citation>
    <scope>NUCLEOTIDE SEQUENCE [LARGE SCALE GENOMIC DNA]</scope>
    <source>
        <strain evidence="2 3">COS</strain>
    </source>
</reference>
<dbReference type="Pfam" id="PF13649">
    <property type="entry name" value="Methyltransf_25"/>
    <property type="match status" value="1"/>
</dbReference>
<organism evidence="2 3">
    <name type="scientific">Candidatus Thiodiazotropha endolucinida</name>
    <dbReference type="NCBI Taxonomy" id="1655433"/>
    <lineage>
        <taxon>Bacteria</taxon>
        <taxon>Pseudomonadati</taxon>
        <taxon>Pseudomonadota</taxon>
        <taxon>Gammaproteobacteria</taxon>
        <taxon>Chromatiales</taxon>
        <taxon>Sedimenticolaceae</taxon>
        <taxon>Candidatus Thiodiazotropha</taxon>
    </lineage>
</organism>
<dbReference type="InterPro" id="IPR029063">
    <property type="entry name" value="SAM-dependent_MTases_sf"/>
</dbReference>
<dbReference type="EC" id="2.1.1.164" evidence="2"/>
<dbReference type="PANTHER" id="PTHR42912">
    <property type="entry name" value="METHYLTRANSFERASE"/>
    <property type="match status" value="1"/>
</dbReference>
<evidence type="ECO:0000313" key="3">
    <source>
        <dbReference type="Proteomes" id="UP000094769"/>
    </source>
</evidence>
<keyword evidence="2" id="KW-0808">Transferase</keyword>
<name>A0A7Z1AFD9_9GAMM</name>
<keyword evidence="3" id="KW-1185">Reference proteome</keyword>
<dbReference type="SUPFAM" id="SSF53335">
    <property type="entry name" value="S-adenosyl-L-methionine-dependent methyltransferases"/>
    <property type="match status" value="1"/>
</dbReference>
<proteinExistence type="predicted"/>
<gene>
    <name evidence="2" type="primary">rebM_4</name>
    <name evidence="2" type="ORF">CODIS_23330</name>
</gene>
<dbReference type="InterPro" id="IPR041698">
    <property type="entry name" value="Methyltransf_25"/>
</dbReference>
<accession>A0A7Z1AFD9</accession>
<dbReference type="GO" id="GO:0032259">
    <property type="term" value="P:methylation"/>
    <property type="evidence" value="ECO:0007669"/>
    <property type="project" value="UniProtKB-KW"/>
</dbReference>
<dbReference type="EMBL" id="MARB01000012">
    <property type="protein sequence ID" value="ODJ87358.1"/>
    <property type="molecule type" value="Genomic_DNA"/>
</dbReference>
<dbReference type="PANTHER" id="PTHR42912:SF93">
    <property type="entry name" value="N6-ADENOSINE-METHYLTRANSFERASE TMT1A"/>
    <property type="match status" value="1"/>
</dbReference>
<sequence>MSANRMVLDNQEAYLTGTEMELMERLLPLSDCRVLELGCGSARITRRLARAHPDCHFIATEVDSVQHEKNLGDTAGNISFRLEGAQSIGEPDQSVDVVLMLKSLHHVPGSVMPQAMSEVARVLKPGGIAYFSEPVYQGEFNALMSLIHDEKRVRELAFKTIQSLSERDDMELLGQYFLNVPGLYGSWESFESRFLNITHTKLKIDKPRYRQIKTAFMEHMGPRGAEFLKPHRIDLLRKRNIR</sequence>
<comment type="caution">
    <text evidence="2">The sequence shown here is derived from an EMBL/GenBank/DDBJ whole genome shotgun (WGS) entry which is preliminary data.</text>
</comment>
<dbReference type="CDD" id="cd02440">
    <property type="entry name" value="AdoMet_MTases"/>
    <property type="match status" value="1"/>
</dbReference>
<dbReference type="RefSeq" id="WP_069124919.1">
    <property type="nucleotide sequence ID" value="NZ_MARB01000012.1"/>
</dbReference>
<dbReference type="Proteomes" id="UP000094769">
    <property type="component" value="Unassembled WGS sequence"/>
</dbReference>
<keyword evidence="2" id="KW-0489">Methyltransferase</keyword>
<evidence type="ECO:0000313" key="2">
    <source>
        <dbReference type="EMBL" id="ODJ87358.1"/>
    </source>
</evidence>
<dbReference type="AlphaFoldDB" id="A0A7Z1AFD9"/>
<dbReference type="Gene3D" id="3.40.50.150">
    <property type="entry name" value="Vaccinia Virus protein VP39"/>
    <property type="match status" value="1"/>
</dbReference>
<feature type="domain" description="Methyltransferase" evidence="1">
    <location>
        <begin position="34"/>
        <end position="127"/>
    </location>
</feature>
<evidence type="ECO:0000259" key="1">
    <source>
        <dbReference type="Pfam" id="PF13649"/>
    </source>
</evidence>